<evidence type="ECO:0000313" key="2">
    <source>
        <dbReference type="Proteomes" id="UP000243719"/>
    </source>
</evidence>
<keyword evidence="2" id="KW-1185">Reference proteome</keyword>
<gene>
    <name evidence="1" type="ORF">SAMN05216551_103229</name>
</gene>
<evidence type="ECO:0000313" key="1">
    <source>
        <dbReference type="EMBL" id="SDV47703.1"/>
    </source>
</evidence>
<name>A0A1H2PNF7_9BURK</name>
<sequence>MNIFSYRRHLRFLSSGQRRRWWDQRMSLQPRVAIGRSYVPRTIASQFTYVKVS</sequence>
<organism evidence="1 2">
    <name type="scientific">Chitinasiproducens palmae</name>
    <dbReference type="NCBI Taxonomy" id="1770053"/>
    <lineage>
        <taxon>Bacteria</taxon>
        <taxon>Pseudomonadati</taxon>
        <taxon>Pseudomonadota</taxon>
        <taxon>Betaproteobacteria</taxon>
        <taxon>Burkholderiales</taxon>
        <taxon>Burkholderiaceae</taxon>
        <taxon>Chitinasiproducens</taxon>
    </lineage>
</organism>
<dbReference type="Proteomes" id="UP000243719">
    <property type="component" value="Unassembled WGS sequence"/>
</dbReference>
<dbReference type="AlphaFoldDB" id="A0A1H2PNF7"/>
<dbReference type="EMBL" id="FNLO01000003">
    <property type="protein sequence ID" value="SDV47703.1"/>
    <property type="molecule type" value="Genomic_DNA"/>
</dbReference>
<reference evidence="2" key="1">
    <citation type="submission" date="2016-09" db="EMBL/GenBank/DDBJ databases">
        <authorList>
            <person name="Varghese N."/>
            <person name="Submissions S."/>
        </authorList>
    </citation>
    <scope>NUCLEOTIDE SEQUENCE [LARGE SCALE GENOMIC DNA]</scope>
    <source>
        <strain evidence="2">JS23</strain>
    </source>
</reference>
<dbReference type="STRING" id="1770053.SAMN05216551_103229"/>
<protein>
    <submittedName>
        <fullName evidence="1">Uncharacterized protein</fullName>
    </submittedName>
</protein>
<accession>A0A1H2PNF7</accession>
<dbReference type="RefSeq" id="WP_170845057.1">
    <property type="nucleotide sequence ID" value="NZ_FNLO01000003.1"/>
</dbReference>
<proteinExistence type="predicted"/>